<feature type="binding site" evidence="5">
    <location>
        <position position="139"/>
    </location>
    <ligand>
        <name>Zn(2+)</name>
        <dbReference type="ChEBI" id="CHEBI:29105"/>
        <note>structural</note>
    </ligand>
</feature>
<evidence type="ECO:0000256" key="4">
    <source>
        <dbReference type="ARBA" id="ARBA00022777"/>
    </source>
</evidence>
<proteinExistence type="inferred from homology"/>
<feature type="binding site" evidence="5">
    <location>
        <position position="168"/>
    </location>
    <ligand>
        <name>AMP</name>
        <dbReference type="ChEBI" id="CHEBI:456215"/>
    </ligand>
</feature>
<dbReference type="InterPro" id="IPR000850">
    <property type="entry name" value="Adenylat/UMP-CMP_kin"/>
</dbReference>
<evidence type="ECO:0000256" key="7">
    <source>
        <dbReference type="RuleBase" id="RU003331"/>
    </source>
</evidence>
<dbReference type="InterPro" id="IPR027417">
    <property type="entry name" value="P-loop_NTPase"/>
</dbReference>
<dbReference type="GO" id="GO:0004017">
    <property type="term" value="F:AMP kinase activity"/>
    <property type="evidence" value="ECO:0007669"/>
    <property type="project" value="UniProtKB-UniRule"/>
</dbReference>
<dbReference type="InterPro" id="IPR006259">
    <property type="entry name" value="Adenyl_kin_sub"/>
</dbReference>
<dbReference type="Gene3D" id="3.40.50.300">
    <property type="entry name" value="P-loop containing nucleotide triphosphate hydrolases"/>
    <property type="match status" value="1"/>
</dbReference>
<keyword evidence="2 5" id="KW-0545">Nucleotide biosynthesis</keyword>
<evidence type="ECO:0000256" key="3">
    <source>
        <dbReference type="ARBA" id="ARBA00022741"/>
    </source>
</evidence>
<keyword evidence="5 7" id="KW-0067">ATP-binding</keyword>
<comment type="caution">
    <text evidence="8">The sequence shown here is derived from an EMBL/GenBank/DDBJ whole genome shotgun (WGS) entry which is preliminary data.</text>
</comment>
<dbReference type="EC" id="2.7.4.3" evidence="5 7"/>
<dbReference type="PRINTS" id="PR00094">
    <property type="entry name" value="ADENYLTKNASE"/>
</dbReference>
<comment type="pathway">
    <text evidence="5">Purine metabolism; AMP biosynthesis via salvage pathway; AMP from ADP: step 1/1.</text>
</comment>
<keyword evidence="5" id="KW-0479">Metal-binding</keyword>
<comment type="domain">
    <text evidence="5">Consists of three domains, a large central CORE domain and two small peripheral domains, NMPbind and LID, which undergo movements during catalysis. The LID domain closes over the site of phosphoryl transfer upon ATP binding. Assembling and dissambling the active center during each catalytic cycle provides an effective means to prevent ATP hydrolysis. Some bacteria have evolved a zinc-coordinating structure that stabilizes the LID domain.</text>
</comment>
<organism evidence="8 9">
    <name type="scientific">Candidatus Portnoybacteria bacterium CG03_land_8_20_14_0_80_41_10</name>
    <dbReference type="NCBI Taxonomy" id="1974808"/>
    <lineage>
        <taxon>Bacteria</taxon>
        <taxon>Candidatus Portnoyibacteriota</taxon>
    </lineage>
</organism>
<dbReference type="HAMAP" id="MF_00235">
    <property type="entry name" value="Adenylate_kinase_Adk"/>
    <property type="match status" value="1"/>
</dbReference>
<comment type="function">
    <text evidence="5">Catalyzes the reversible transfer of the terminal phosphate group between ATP and AMP. Plays an important role in cellular energy homeostasis and in adenine nucleotide metabolism.</text>
</comment>
<comment type="subunit">
    <text evidence="5 7">Monomer.</text>
</comment>
<evidence type="ECO:0000313" key="9">
    <source>
        <dbReference type="Proteomes" id="UP000229894"/>
    </source>
</evidence>
<comment type="catalytic activity">
    <reaction evidence="5 7">
        <text>AMP + ATP = 2 ADP</text>
        <dbReference type="Rhea" id="RHEA:12973"/>
        <dbReference type="ChEBI" id="CHEBI:30616"/>
        <dbReference type="ChEBI" id="CHEBI:456215"/>
        <dbReference type="ChEBI" id="CHEBI:456216"/>
        <dbReference type="EC" id="2.7.4.3"/>
    </reaction>
</comment>
<keyword evidence="5" id="KW-0963">Cytoplasm</keyword>
<dbReference type="GO" id="GO:0008270">
    <property type="term" value="F:zinc ion binding"/>
    <property type="evidence" value="ECO:0007669"/>
    <property type="project" value="UniProtKB-UniRule"/>
</dbReference>
<dbReference type="Pfam" id="PF00406">
    <property type="entry name" value="ADK"/>
    <property type="match status" value="1"/>
</dbReference>
<dbReference type="UniPathway" id="UPA00588">
    <property type="reaction ID" value="UER00649"/>
</dbReference>
<dbReference type="GO" id="GO:0005524">
    <property type="term" value="F:ATP binding"/>
    <property type="evidence" value="ECO:0007669"/>
    <property type="project" value="UniProtKB-UniRule"/>
</dbReference>
<keyword evidence="5" id="KW-0862">Zinc</keyword>
<comment type="similarity">
    <text evidence="5 6">Belongs to the adenylate kinase family.</text>
</comment>
<evidence type="ECO:0000256" key="5">
    <source>
        <dbReference type="HAMAP-Rule" id="MF_00235"/>
    </source>
</evidence>
<dbReference type="GO" id="GO:0044209">
    <property type="term" value="P:AMP salvage"/>
    <property type="evidence" value="ECO:0007669"/>
    <property type="project" value="UniProtKB-UniRule"/>
</dbReference>
<feature type="binding site" evidence="5">
    <location>
        <position position="161"/>
    </location>
    <ligand>
        <name>Zn(2+)</name>
        <dbReference type="ChEBI" id="CHEBI:29105"/>
        <note>structural</note>
    </ligand>
</feature>
<evidence type="ECO:0000256" key="2">
    <source>
        <dbReference type="ARBA" id="ARBA00022727"/>
    </source>
</evidence>
<evidence type="ECO:0000256" key="6">
    <source>
        <dbReference type="RuleBase" id="RU003330"/>
    </source>
</evidence>
<feature type="binding site" evidence="5">
    <location>
        <position position="136"/>
    </location>
    <ligand>
        <name>ATP</name>
        <dbReference type="ChEBI" id="CHEBI:30616"/>
    </ligand>
</feature>
<feature type="binding site" evidence="5">
    <location>
        <position position="142"/>
    </location>
    <ligand>
        <name>Zn(2+)</name>
        <dbReference type="ChEBI" id="CHEBI:29105"/>
        <note>structural</note>
    </ligand>
</feature>
<keyword evidence="3 5" id="KW-0547">Nucleotide-binding</keyword>
<comment type="caution">
    <text evidence="5">Lacks conserved residue(s) required for the propagation of feature annotation.</text>
</comment>
<dbReference type="AlphaFoldDB" id="A0A2M7BU17"/>
<feature type="binding site" evidence="5">
    <location>
        <position position="42"/>
    </location>
    <ligand>
        <name>AMP</name>
        <dbReference type="ChEBI" id="CHEBI:456215"/>
    </ligand>
</feature>
<dbReference type="PANTHER" id="PTHR23359">
    <property type="entry name" value="NUCLEOTIDE KINASE"/>
    <property type="match status" value="1"/>
</dbReference>
<dbReference type="CDD" id="cd01428">
    <property type="entry name" value="ADK"/>
    <property type="match status" value="1"/>
</dbReference>
<dbReference type="EMBL" id="PEUX01000059">
    <property type="protein sequence ID" value="PIV10056.1"/>
    <property type="molecule type" value="Genomic_DNA"/>
</dbReference>
<gene>
    <name evidence="5" type="primary">adk</name>
    <name evidence="8" type="ORF">COS49_02620</name>
</gene>
<feature type="binding site" evidence="5">
    <location>
        <begin position="16"/>
        <end position="21"/>
    </location>
    <ligand>
        <name>ATP</name>
        <dbReference type="ChEBI" id="CHEBI:30616"/>
    </ligand>
</feature>
<protein>
    <recommendedName>
        <fullName evidence="5 7">Adenylate kinase</fullName>
        <shortName evidence="5">AK</shortName>
        <ecNumber evidence="5 7">2.7.4.3</ecNumber>
    </recommendedName>
    <alternativeName>
        <fullName evidence="5">ATP-AMP transphosphorylase</fullName>
    </alternativeName>
    <alternativeName>
        <fullName evidence="5">ATP:AMP phosphotransferase</fullName>
    </alternativeName>
    <alternativeName>
        <fullName evidence="5">Adenylate monophosphate kinase</fullName>
    </alternativeName>
</protein>
<feature type="binding site" evidence="5">
    <location>
        <position position="179"/>
    </location>
    <ligand>
        <name>AMP</name>
        <dbReference type="ChEBI" id="CHEBI:456215"/>
    </ligand>
</feature>
<comment type="subcellular location">
    <subcellularLocation>
        <location evidence="5 7">Cytoplasm</location>
    </subcellularLocation>
</comment>
<keyword evidence="1 5" id="KW-0808">Transferase</keyword>
<dbReference type="GO" id="GO:0005737">
    <property type="term" value="C:cytoplasm"/>
    <property type="evidence" value="ECO:0007669"/>
    <property type="project" value="UniProtKB-SubCell"/>
</dbReference>
<accession>A0A2M7BU17</accession>
<dbReference type="SUPFAM" id="SSF52540">
    <property type="entry name" value="P-loop containing nucleoside triphosphate hydrolases"/>
    <property type="match status" value="1"/>
</dbReference>
<evidence type="ECO:0000256" key="1">
    <source>
        <dbReference type="ARBA" id="ARBA00022679"/>
    </source>
</evidence>
<name>A0A2M7BU17_9BACT</name>
<feature type="binding site" evidence="5">
    <location>
        <position position="207"/>
    </location>
    <ligand>
        <name>ATP</name>
        <dbReference type="ChEBI" id="CHEBI:30616"/>
    </ligand>
</feature>
<reference evidence="9" key="1">
    <citation type="submission" date="2017-09" db="EMBL/GenBank/DDBJ databases">
        <title>Depth-based differentiation of microbial function through sediment-hosted aquifers and enrichment of novel symbionts in the deep terrestrial subsurface.</title>
        <authorList>
            <person name="Probst A.J."/>
            <person name="Ladd B."/>
            <person name="Jarett J.K."/>
            <person name="Geller-Mcgrath D.E."/>
            <person name="Sieber C.M.K."/>
            <person name="Emerson J.B."/>
            <person name="Anantharaman K."/>
            <person name="Thomas B.C."/>
            <person name="Malmstrom R."/>
            <person name="Stieglmeier M."/>
            <person name="Klingl A."/>
            <person name="Woyke T."/>
            <person name="Ryan C.M."/>
            <person name="Banfield J.F."/>
        </authorList>
    </citation>
    <scope>NUCLEOTIDE SEQUENCE [LARGE SCALE GENOMIC DNA]</scope>
</reference>
<dbReference type="Proteomes" id="UP000229894">
    <property type="component" value="Unassembled WGS sequence"/>
</dbReference>
<feature type="region of interest" description="NMP" evidence="5">
    <location>
        <begin position="36"/>
        <end position="65"/>
    </location>
</feature>
<evidence type="ECO:0000313" key="8">
    <source>
        <dbReference type="EMBL" id="PIV10056.1"/>
    </source>
</evidence>
<feature type="binding site" evidence="5">
    <location>
        <position position="158"/>
    </location>
    <ligand>
        <name>Zn(2+)</name>
        <dbReference type="ChEBI" id="CHEBI:29105"/>
        <note>structural</note>
    </ligand>
</feature>
<keyword evidence="4 5" id="KW-0418">Kinase</keyword>
<dbReference type="NCBIfam" id="TIGR01351">
    <property type="entry name" value="adk"/>
    <property type="match status" value="1"/>
</dbReference>
<sequence>MSNQQPQIIILMGRSGCGKGTQAKLLRNEFKFKHANSGDLIRTKMKEKNFFGRKLKKVINQGNLAPTFLISQLWTEKIREIKAKSDLKGLIVDGSPRTLMEAKLMDEVFDWVEWTKIKVILLDISDKEAFSRLTKRRICQDCGRLIPWVGQFKDLKKCDKCGGQLMTRPDDKPEAIRSRLDFYNKEVEPAIGYYRKQGRLIRVNGQQSIEDVYQEIKKALS</sequence>
<feature type="binding site" evidence="5">
    <location>
        <position position="37"/>
    </location>
    <ligand>
        <name>AMP</name>
        <dbReference type="ChEBI" id="CHEBI:456215"/>
    </ligand>
</feature>